<proteinExistence type="predicted"/>
<accession>A0A5P2G4K7</accession>
<dbReference type="KEGG" id="arac:E0W69_008560"/>
<keyword evidence="2" id="KW-1185">Reference proteome</keyword>
<dbReference type="AlphaFoldDB" id="A0A5P2G4K7"/>
<name>A0A5P2G4K7_9BACT</name>
<dbReference type="RefSeq" id="WP_131329668.1">
    <property type="nucleotide sequence ID" value="NZ_CP044016.1"/>
</dbReference>
<sequence>MKKLNPFFPFLIVFVSLPQILFSQIEQAYEIKLHANKLKNIDSLYITIKTDQVNSLSLGYINNKQGNYNQELLLQDSLGRYFTNLLNPNLTNKEQLSNIVWLCHELTFTTDSSGLYLFSHLNADVYKPFASMEKKTGKFLKLITIDTLMNLPMVDSNNYSIGLDSMAHFIRNTSLALIQNTRQSPSNRISNLSLQSNNEASVSIDSLLANRGNINTNIIKDSLVNKGIFKTFKDFLNNKPISNAIYFWLEPDTLKENGDIKLNYLGTDSSIVTVTNAWGVCFGANELYKMEGSKLIPIEKKGNYFILSKYVDFPIRKNQAILWRRAVGAYWNGDNNPYERKRTLILNTKKDRAESKSAIVDPIATKIDMRTGMLTF</sequence>
<reference evidence="1 2" key="1">
    <citation type="submission" date="2019-09" db="EMBL/GenBank/DDBJ databases">
        <title>Complete genome sequence of Arachidicoccus sp. B3-10 isolated from apple orchard soil.</title>
        <authorList>
            <person name="Kim H.S."/>
            <person name="Han K.-I."/>
            <person name="Suh M.K."/>
            <person name="Lee K.C."/>
            <person name="Eom M.K."/>
            <person name="Kim J.-S."/>
            <person name="Kang S.W."/>
            <person name="Sin Y."/>
            <person name="Lee J.-S."/>
        </authorList>
    </citation>
    <scope>NUCLEOTIDE SEQUENCE [LARGE SCALE GENOMIC DNA]</scope>
    <source>
        <strain evidence="1 2">B3-10</strain>
    </source>
</reference>
<evidence type="ECO:0000313" key="2">
    <source>
        <dbReference type="Proteomes" id="UP000292424"/>
    </source>
</evidence>
<gene>
    <name evidence="1" type="ORF">E0W69_008560</name>
</gene>
<evidence type="ECO:0000313" key="1">
    <source>
        <dbReference type="EMBL" id="QES88700.1"/>
    </source>
</evidence>
<dbReference type="Proteomes" id="UP000292424">
    <property type="component" value="Chromosome"/>
</dbReference>
<protein>
    <submittedName>
        <fullName evidence="1">Uncharacterized protein</fullName>
    </submittedName>
</protein>
<organism evidence="1 2">
    <name type="scientific">Rhizosphaericola mali</name>
    <dbReference type="NCBI Taxonomy" id="2545455"/>
    <lineage>
        <taxon>Bacteria</taxon>
        <taxon>Pseudomonadati</taxon>
        <taxon>Bacteroidota</taxon>
        <taxon>Chitinophagia</taxon>
        <taxon>Chitinophagales</taxon>
        <taxon>Chitinophagaceae</taxon>
        <taxon>Rhizosphaericola</taxon>
    </lineage>
</organism>
<dbReference type="EMBL" id="CP044016">
    <property type="protein sequence ID" value="QES88700.1"/>
    <property type="molecule type" value="Genomic_DNA"/>
</dbReference>
<dbReference type="OrthoDB" id="663130at2"/>